<evidence type="ECO:0000259" key="1">
    <source>
        <dbReference type="Pfam" id="PF20515"/>
    </source>
</evidence>
<dbReference type="VEuPathDB" id="FungiDB:VP01_111g12"/>
<organism evidence="2 3">
    <name type="scientific">Puccinia sorghi</name>
    <dbReference type="NCBI Taxonomy" id="27349"/>
    <lineage>
        <taxon>Eukaryota</taxon>
        <taxon>Fungi</taxon>
        <taxon>Dikarya</taxon>
        <taxon>Basidiomycota</taxon>
        <taxon>Pucciniomycotina</taxon>
        <taxon>Pucciniomycetes</taxon>
        <taxon>Pucciniales</taxon>
        <taxon>Pucciniaceae</taxon>
        <taxon>Puccinia</taxon>
    </lineage>
</organism>
<proteinExistence type="predicted"/>
<keyword evidence="3" id="KW-1185">Reference proteome</keyword>
<dbReference type="EMBL" id="LAVV01001333">
    <property type="protein sequence ID" value="KNZ63625.1"/>
    <property type="molecule type" value="Genomic_DNA"/>
</dbReference>
<evidence type="ECO:0000313" key="3">
    <source>
        <dbReference type="Proteomes" id="UP000037035"/>
    </source>
</evidence>
<gene>
    <name evidence="2" type="ORF">VP01_111g12</name>
</gene>
<feature type="domain" description="Tet-like 2OG-Fe(II) oxygenase" evidence="1">
    <location>
        <begin position="35"/>
        <end position="155"/>
    </location>
</feature>
<dbReference type="Pfam" id="PF20515">
    <property type="entry name" value="2OG-FeII_Oxy_6"/>
    <property type="match status" value="1"/>
</dbReference>
<dbReference type="AlphaFoldDB" id="A0A0L6VTU1"/>
<protein>
    <recommendedName>
        <fullName evidence="1">Tet-like 2OG-Fe(II) oxygenase domain-containing protein</fullName>
    </recommendedName>
</protein>
<dbReference type="OrthoDB" id="2504339at2759"/>
<dbReference type="Proteomes" id="UP000037035">
    <property type="component" value="Unassembled WGS sequence"/>
</dbReference>
<name>A0A0L6VTU1_9BASI</name>
<reference evidence="2 3" key="1">
    <citation type="submission" date="2015-08" db="EMBL/GenBank/DDBJ databases">
        <title>Next Generation Sequencing and Analysis of the Genome of Puccinia sorghi L Schw, the Causal Agent of Maize Common Rust.</title>
        <authorList>
            <person name="Rochi L."/>
            <person name="Burguener G."/>
            <person name="Darino M."/>
            <person name="Turjanski A."/>
            <person name="Kreff E."/>
            <person name="Dieguez M.J."/>
            <person name="Sacco F."/>
        </authorList>
    </citation>
    <scope>NUCLEOTIDE SEQUENCE [LARGE SCALE GENOMIC DNA]</scope>
    <source>
        <strain evidence="2 3">RO10H11247</strain>
    </source>
</reference>
<comment type="caution">
    <text evidence="2">The sequence shown here is derived from an EMBL/GenBank/DDBJ whole genome shotgun (WGS) entry which is preliminary data.</text>
</comment>
<sequence>MALSSFILLHEDSSITLIEFTPFNKLTSSEKDNLFASIFLHDSKQFISPVSSCSQVWGGLMWGIGWRKSYNKNQMFGQYIKQFSHEDRIAFHSHYHKSSQVGEIISDFFKKIACEPFKNNHELMKKYNLASLAVLSHSEIPEDSTYSPHITFTTQSVFIPHIVAEYISQFAEKPISTHTVLCLILLVKIFADLGCNDKKAAHYFGDHFFCMFCSLGQIAANII</sequence>
<accession>A0A0L6VTU1</accession>
<evidence type="ECO:0000313" key="2">
    <source>
        <dbReference type="EMBL" id="KNZ63625.1"/>
    </source>
</evidence>
<dbReference type="InterPro" id="IPR046798">
    <property type="entry name" value="2OG-FeII_Oxy_6"/>
</dbReference>